<dbReference type="PANTHER" id="PTHR33361">
    <property type="entry name" value="GLR0591 PROTEIN"/>
    <property type="match status" value="1"/>
</dbReference>
<evidence type="ECO:0000313" key="2">
    <source>
        <dbReference type="EMBL" id="SHK35849.1"/>
    </source>
</evidence>
<accession>A0A1M6RTT0</accession>
<reference evidence="2 3" key="1">
    <citation type="submission" date="2016-11" db="EMBL/GenBank/DDBJ databases">
        <authorList>
            <person name="Jaros S."/>
            <person name="Januszkiewicz K."/>
            <person name="Wedrychowicz H."/>
        </authorList>
    </citation>
    <scope>NUCLEOTIDE SEQUENCE [LARGE SCALE GENOMIC DNA]</scope>
    <source>
        <strain evidence="2 3">DSM 15929</strain>
    </source>
</reference>
<name>A0A1M6RTT0_9FIRM</name>
<evidence type="ECO:0000313" key="3">
    <source>
        <dbReference type="Proteomes" id="UP000184386"/>
    </source>
</evidence>
<dbReference type="InterPro" id="IPR010281">
    <property type="entry name" value="DUF885"/>
</dbReference>
<keyword evidence="3" id="KW-1185">Reference proteome</keyword>
<dbReference type="Proteomes" id="UP000184386">
    <property type="component" value="Unassembled WGS sequence"/>
</dbReference>
<dbReference type="PANTHER" id="PTHR33361:SF2">
    <property type="entry name" value="DUF885 DOMAIN-CONTAINING PROTEIN"/>
    <property type="match status" value="1"/>
</dbReference>
<dbReference type="Pfam" id="PF05960">
    <property type="entry name" value="DUF885"/>
    <property type="match status" value="1"/>
</dbReference>
<dbReference type="STRING" id="1121322.SAMN02745136_02290"/>
<feature type="signal peptide" evidence="1">
    <location>
        <begin position="1"/>
        <end position="21"/>
    </location>
</feature>
<dbReference type="AlphaFoldDB" id="A0A1M6RTT0"/>
<protein>
    <submittedName>
        <fullName evidence="2">Uncharacterized conserved protein, DUF885 familyt</fullName>
    </submittedName>
</protein>
<feature type="chain" id="PRO_5038436130" evidence="1">
    <location>
        <begin position="22"/>
        <end position="583"/>
    </location>
</feature>
<gene>
    <name evidence="2" type="ORF">SAMN02745136_02290</name>
</gene>
<organism evidence="2 3">
    <name type="scientific">Anaerocolumna jejuensis DSM 15929</name>
    <dbReference type="NCBI Taxonomy" id="1121322"/>
    <lineage>
        <taxon>Bacteria</taxon>
        <taxon>Bacillati</taxon>
        <taxon>Bacillota</taxon>
        <taxon>Clostridia</taxon>
        <taxon>Lachnospirales</taxon>
        <taxon>Lachnospiraceae</taxon>
        <taxon>Anaerocolumna</taxon>
    </lineage>
</organism>
<proteinExistence type="predicted"/>
<evidence type="ECO:0000256" key="1">
    <source>
        <dbReference type="SAM" id="SignalP"/>
    </source>
</evidence>
<keyword evidence="1" id="KW-0732">Signal</keyword>
<dbReference type="EMBL" id="FRAC01000011">
    <property type="protein sequence ID" value="SHK35849.1"/>
    <property type="molecule type" value="Genomic_DNA"/>
</dbReference>
<sequence length="583" mass="66078">MKKCRKLFLVFFSLLLIMLMAAGCEKKVNTETTRKDFDSFTNEVFKKEVTQDTLTLNFSLANPKNYGITKSPVTFGHYSISEKKDSLLAAENYLAALKGFSYRGLNDSQKLTYDILKKLWTLQLTSGKFPLYNEILGPTTGLQAQLPVLLAEYNFYTKEDIETYLKLLPDISRYFKEICQFEKQKSNAGLFMSDTVADSILAQCEAFVADKDNNYLIEVFNDKVSSYDGLTKKEIKAYEKTNKKAVLNNVIPAYQLLIDTLNSLKGTGTNDGGLAGLPNGKAYYRYLLASNTGTNRSPEELIKMLDSSILSNLKDLNALAKKDSKIYQEASSVSYPLSKPKEILEYLRSAVNEDFPPCPNVNFTVKYVHKSLQEYLSPAMYLVPAIDNYKNNVIYINENPDYKNQQIFNTLAHEGYPGHLYQSVYFRNTNPSPIRSLLSFGGYAEGWATYVEFYSYHLAGFPESQASFLDHSMAANMALYCRLDLGINYEGWTVAQTASYLQHFGITDKSTAKVLFSTMVEEPALYPEYGIGYLEFMAMRNKAENALGDDFNLKDFHKFVLDIGPAQFDIINDRMDGWLKAQK</sequence>
<dbReference type="RefSeq" id="WP_073275949.1">
    <property type="nucleotide sequence ID" value="NZ_FRAC01000011.1"/>
</dbReference>
<dbReference type="PROSITE" id="PS51257">
    <property type="entry name" value="PROKAR_LIPOPROTEIN"/>
    <property type="match status" value="1"/>
</dbReference>